<organism evidence="2 3">
    <name type="scientific">Phytophthora lilii</name>
    <dbReference type="NCBI Taxonomy" id="2077276"/>
    <lineage>
        <taxon>Eukaryota</taxon>
        <taxon>Sar</taxon>
        <taxon>Stramenopiles</taxon>
        <taxon>Oomycota</taxon>
        <taxon>Peronosporomycetes</taxon>
        <taxon>Peronosporales</taxon>
        <taxon>Peronosporaceae</taxon>
        <taxon>Phytophthora</taxon>
    </lineage>
</organism>
<sequence>MNPSYYPVGVSASSLNFSVGYLQDLAEMDADFEASIIQDEHRCRYPSKRCELPRAIKRNGEMHRFCNAHRDKANLNQRRLEARRKLEMKEAKQARSSSSPKENEDLAQMQTSIETFSWTKPSQPSPPLHSVLAQDELNFLSELLSQNSLDDIEIENEYDDFNVTSNLLSFGARFASENT</sequence>
<evidence type="ECO:0000256" key="1">
    <source>
        <dbReference type="SAM" id="MobiDB-lite"/>
    </source>
</evidence>
<reference evidence="2" key="1">
    <citation type="submission" date="2023-04" db="EMBL/GenBank/DDBJ databases">
        <title>Phytophthora lilii NBRC 32176.</title>
        <authorList>
            <person name="Ichikawa N."/>
            <person name="Sato H."/>
            <person name="Tonouchi N."/>
        </authorList>
    </citation>
    <scope>NUCLEOTIDE SEQUENCE</scope>
    <source>
        <strain evidence="2">NBRC 32176</strain>
    </source>
</reference>
<gene>
    <name evidence="2" type="ORF">Plil01_000646200</name>
</gene>
<evidence type="ECO:0000313" key="3">
    <source>
        <dbReference type="Proteomes" id="UP001165083"/>
    </source>
</evidence>
<dbReference type="OrthoDB" id="113111at2759"/>
<protein>
    <submittedName>
        <fullName evidence="2">Unnamed protein product</fullName>
    </submittedName>
</protein>
<dbReference type="AlphaFoldDB" id="A0A9W6WU53"/>
<comment type="caution">
    <text evidence="2">The sequence shown here is derived from an EMBL/GenBank/DDBJ whole genome shotgun (WGS) entry which is preliminary data.</text>
</comment>
<name>A0A9W6WU53_9STRA</name>
<dbReference type="EMBL" id="BSXW01000289">
    <property type="protein sequence ID" value="GMF17599.1"/>
    <property type="molecule type" value="Genomic_DNA"/>
</dbReference>
<dbReference type="Proteomes" id="UP001165083">
    <property type="component" value="Unassembled WGS sequence"/>
</dbReference>
<accession>A0A9W6WU53</accession>
<keyword evidence="3" id="KW-1185">Reference proteome</keyword>
<feature type="region of interest" description="Disordered" evidence="1">
    <location>
        <begin position="87"/>
        <end position="107"/>
    </location>
</feature>
<proteinExistence type="predicted"/>
<evidence type="ECO:0000313" key="2">
    <source>
        <dbReference type="EMBL" id="GMF17599.1"/>
    </source>
</evidence>